<gene>
    <name evidence="1" type="ORF">NSPZN2_100385</name>
</gene>
<reference evidence="1 2" key="1">
    <citation type="submission" date="2021-02" db="EMBL/GenBank/DDBJ databases">
        <authorList>
            <person name="Han P."/>
        </authorList>
    </citation>
    <scope>NUCLEOTIDE SEQUENCE [LARGE SCALE GENOMIC DNA]</scope>
    <source>
        <strain evidence="1">Candidatus Nitrospira sp. ZN2</strain>
    </source>
</reference>
<keyword evidence="2" id="KW-1185">Reference proteome</keyword>
<name>A0ABM8R3X0_9BACT</name>
<organism evidence="1 2">
    <name type="scientific">Nitrospira defluvii</name>
    <dbReference type="NCBI Taxonomy" id="330214"/>
    <lineage>
        <taxon>Bacteria</taxon>
        <taxon>Pseudomonadati</taxon>
        <taxon>Nitrospirota</taxon>
        <taxon>Nitrospiria</taxon>
        <taxon>Nitrospirales</taxon>
        <taxon>Nitrospiraceae</taxon>
        <taxon>Nitrospira</taxon>
    </lineage>
</organism>
<sequence length="141" mass="15606">MVDGRVRINISRQLNVFLLSRRAKAEQLISHYHKGGSDHVDDVQYAGMHAETRNVRARTNDARHDGHAGGRRSGLLASGIAGASLDRPLEPLTAWYVPLSEAGRITAERSVPCRAFWKPKQRLEFQQATVSCLTAARPYGS</sequence>
<proteinExistence type="predicted"/>
<dbReference type="Proteomes" id="UP000675880">
    <property type="component" value="Unassembled WGS sequence"/>
</dbReference>
<evidence type="ECO:0000313" key="1">
    <source>
        <dbReference type="EMBL" id="CAE6731581.1"/>
    </source>
</evidence>
<evidence type="ECO:0000313" key="2">
    <source>
        <dbReference type="Proteomes" id="UP000675880"/>
    </source>
</evidence>
<accession>A0ABM8R3X0</accession>
<comment type="caution">
    <text evidence="1">The sequence shown here is derived from an EMBL/GenBank/DDBJ whole genome shotgun (WGS) entry which is preliminary data.</text>
</comment>
<dbReference type="EMBL" id="CAJNBJ010000002">
    <property type="protein sequence ID" value="CAE6731581.1"/>
    <property type="molecule type" value="Genomic_DNA"/>
</dbReference>
<protein>
    <submittedName>
        <fullName evidence="1">Uncharacterized protein</fullName>
    </submittedName>
</protein>